<keyword evidence="4 10" id="KW-0732">Signal</keyword>
<keyword evidence="3" id="KW-0812">Transmembrane</keyword>
<evidence type="ECO:0000256" key="5">
    <source>
        <dbReference type="ARBA" id="ARBA00022737"/>
    </source>
</evidence>
<dbReference type="Pfam" id="PF13855">
    <property type="entry name" value="LRR_8"/>
    <property type="match status" value="3"/>
</dbReference>
<dbReference type="SUPFAM" id="SSF52058">
    <property type="entry name" value="L domain-like"/>
    <property type="match status" value="1"/>
</dbReference>
<dbReference type="GeneID" id="104789061"/>
<dbReference type="InterPro" id="IPR003591">
    <property type="entry name" value="Leu-rich_rpt_typical-subtyp"/>
</dbReference>
<dbReference type="InterPro" id="IPR001611">
    <property type="entry name" value="Leu-rich_rpt"/>
</dbReference>
<evidence type="ECO:0000256" key="2">
    <source>
        <dbReference type="ARBA" id="ARBA00022614"/>
    </source>
</evidence>
<keyword evidence="7" id="KW-0472">Membrane</keyword>
<protein>
    <submittedName>
        <fullName evidence="12">Probable leucine-rich repeat receptor-like protein kinase At1g35710</fullName>
    </submittedName>
</protein>
<accession>A0ABM1RP56</accession>
<evidence type="ECO:0000256" key="8">
    <source>
        <dbReference type="ARBA" id="ARBA00023170"/>
    </source>
</evidence>
<dbReference type="InterPro" id="IPR032675">
    <property type="entry name" value="LRR_dom_sf"/>
</dbReference>
<feature type="signal peptide" evidence="10">
    <location>
        <begin position="1"/>
        <end position="24"/>
    </location>
</feature>
<dbReference type="PRINTS" id="PR00019">
    <property type="entry name" value="LEURICHRPT"/>
</dbReference>
<name>A0ABM1RP56_CAMSA</name>
<dbReference type="SUPFAM" id="SSF52047">
    <property type="entry name" value="RNI-like"/>
    <property type="match status" value="1"/>
</dbReference>
<dbReference type="SMART" id="SM00365">
    <property type="entry name" value="LRR_SD22"/>
    <property type="match status" value="5"/>
</dbReference>
<sequence>MSELHMRLFFLSLIFLCCVSLSSLSTLNKHVGLVSCRPHQIKAFTQFKNEFDTRGCNHSDPSNSIWCDSSTGAVTKLRLRACLSGTLKPNSSLFRFRQLRFLDLSKNNFISTSLPSEFGNLNKLEVLFLYSNGFLGQVPSSFSNLSMLSILDLSDNKLTGSFPPVQNLSKLSSLDLSSNYLSGKLSPNSSLFELHHLSYLDLSYNNFSSSVPTEFGKLNKLAFLDLSTNSFLGKVPPTVSNLTGLTDLYLDQNKLTGTFPYVQNLTKLFYIGLSYNQFTGTIPSYLLTLPILSTLDLRENHLSHYIEVSNSSISSSSLENLHLGNNQFEGKILESISKLTNLKLLDLSFQNARYRYQIDLNLLSSLKSLVKLDFSGSSISQASLSLESYIPLTLEYLSLADCDISEFPNILKNLERLKHIDVSDNRIQGKIPKWLWSLPRLESLIITNNYFNGFQGSAEVLENSSLHVLFQDYNYFEGSLPNLPPSIELFSASYNSFTGEIPLSICNISSLFALDLSYNNFTGKIPQCLNNLAIVKLRKNNLEGSIADAFSVGASLRTLDIGFNRLTGKLPRSLVNCTSLRFLSLDNNNIEDTFPFWLKAS</sequence>
<keyword evidence="6" id="KW-1133">Transmembrane helix</keyword>
<evidence type="ECO:0000313" key="12">
    <source>
        <dbReference type="RefSeq" id="XP_019100794.1"/>
    </source>
</evidence>
<organism evidence="11 12">
    <name type="scientific">Camelina sativa</name>
    <name type="common">False flax</name>
    <name type="synonym">Myagrum sativum</name>
    <dbReference type="NCBI Taxonomy" id="90675"/>
    <lineage>
        <taxon>Eukaryota</taxon>
        <taxon>Viridiplantae</taxon>
        <taxon>Streptophyta</taxon>
        <taxon>Embryophyta</taxon>
        <taxon>Tracheophyta</taxon>
        <taxon>Spermatophyta</taxon>
        <taxon>Magnoliopsida</taxon>
        <taxon>eudicotyledons</taxon>
        <taxon>Gunneridae</taxon>
        <taxon>Pentapetalae</taxon>
        <taxon>rosids</taxon>
        <taxon>malvids</taxon>
        <taxon>Brassicales</taxon>
        <taxon>Brassicaceae</taxon>
        <taxon>Camelineae</taxon>
        <taxon>Camelina</taxon>
    </lineage>
</organism>
<dbReference type="PANTHER" id="PTHR27000">
    <property type="entry name" value="LEUCINE-RICH REPEAT RECEPTOR-LIKE PROTEIN KINASE FAMILY PROTEIN-RELATED"/>
    <property type="match status" value="1"/>
</dbReference>
<dbReference type="Proteomes" id="UP000694864">
    <property type="component" value="Chromosome 5"/>
</dbReference>
<proteinExistence type="predicted"/>
<keyword evidence="9" id="KW-0325">Glycoprotein</keyword>
<gene>
    <name evidence="12" type="primary">LOC104789061</name>
</gene>
<dbReference type="SMART" id="SM00369">
    <property type="entry name" value="LRR_TYP"/>
    <property type="match status" value="6"/>
</dbReference>
<evidence type="ECO:0000256" key="1">
    <source>
        <dbReference type="ARBA" id="ARBA00004479"/>
    </source>
</evidence>
<evidence type="ECO:0000256" key="10">
    <source>
        <dbReference type="SAM" id="SignalP"/>
    </source>
</evidence>
<dbReference type="Pfam" id="PF00560">
    <property type="entry name" value="LRR_1"/>
    <property type="match status" value="4"/>
</dbReference>
<comment type="subcellular location">
    <subcellularLocation>
        <location evidence="1">Membrane</location>
        <topology evidence="1">Single-pass type I membrane protein</topology>
    </subcellularLocation>
</comment>
<keyword evidence="8" id="KW-0675">Receptor</keyword>
<dbReference type="PANTHER" id="PTHR27000:SF642">
    <property type="entry name" value="INACTIVE LEUCINE-RICH REPEAT RECEPTOR KINASE XIAO-RELATED"/>
    <property type="match status" value="1"/>
</dbReference>
<keyword evidence="2" id="KW-0433">Leucine-rich repeat</keyword>
<evidence type="ECO:0000256" key="9">
    <source>
        <dbReference type="ARBA" id="ARBA00023180"/>
    </source>
</evidence>
<evidence type="ECO:0000256" key="6">
    <source>
        <dbReference type="ARBA" id="ARBA00022989"/>
    </source>
</evidence>
<dbReference type="PROSITE" id="PS51450">
    <property type="entry name" value="LRR"/>
    <property type="match status" value="1"/>
</dbReference>
<reference evidence="11" key="1">
    <citation type="journal article" date="2014" name="Nat. Commun.">
        <title>The emerging biofuel crop Camelina sativa retains a highly undifferentiated hexaploid genome structure.</title>
        <authorList>
            <person name="Kagale S."/>
            <person name="Koh C."/>
            <person name="Nixon J."/>
            <person name="Bollina V."/>
            <person name="Clarke W.E."/>
            <person name="Tuteja R."/>
            <person name="Spillane C."/>
            <person name="Robinson S.J."/>
            <person name="Links M.G."/>
            <person name="Clarke C."/>
            <person name="Higgins E.E."/>
            <person name="Huebert T."/>
            <person name="Sharpe A.G."/>
            <person name="Parkin I.A."/>
        </authorList>
    </citation>
    <scope>NUCLEOTIDE SEQUENCE [LARGE SCALE GENOMIC DNA]</scope>
    <source>
        <strain evidence="11">cv. DH55</strain>
    </source>
</reference>
<feature type="chain" id="PRO_5045978968" evidence="10">
    <location>
        <begin position="25"/>
        <end position="601"/>
    </location>
</feature>
<dbReference type="Gene3D" id="3.80.10.10">
    <property type="entry name" value="Ribonuclease Inhibitor"/>
    <property type="match status" value="5"/>
</dbReference>
<dbReference type="RefSeq" id="XP_019100794.1">
    <property type="nucleotide sequence ID" value="XM_019245249.1"/>
</dbReference>
<keyword evidence="5" id="KW-0677">Repeat</keyword>
<evidence type="ECO:0000313" key="11">
    <source>
        <dbReference type="Proteomes" id="UP000694864"/>
    </source>
</evidence>
<keyword evidence="11" id="KW-1185">Reference proteome</keyword>
<evidence type="ECO:0000256" key="7">
    <source>
        <dbReference type="ARBA" id="ARBA00023136"/>
    </source>
</evidence>
<reference evidence="12" key="2">
    <citation type="submission" date="2025-08" db="UniProtKB">
        <authorList>
            <consortium name="RefSeq"/>
        </authorList>
    </citation>
    <scope>IDENTIFICATION</scope>
    <source>
        <tissue evidence="12">Leaf</tissue>
    </source>
</reference>
<evidence type="ECO:0000256" key="4">
    <source>
        <dbReference type="ARBA" id="ARBA00022729"/>
    </source>
</evidence>
<evidence type="ECO:0000256" key="3">
    <source>
        <dbReference type="ARBA" id="ARBA00022692"/>
    </source>
</evidence>